<name>A0A0P7B1A1_9HYPO</name>
<comment type="caution">
    <text evidence="3">The sequence shown here is derived from an EMBL/GenBank/DDBJ whole genome shotgun (WGS) entry which is preliminary data.</text>
</comment>
<feature type="region of interest" description="Disordered" evidence="2">
    <location>
        <begin position="950"/>
        <end position="979"/>
    </location>
</feature>
<feature type="compositionally biased region" description="Basic and acidic residues" evidence="2">
    <location>
        <begin position="952"/>
        <end position="979"/>
    </location>
</feature>
<keyword evidence="1" id="KW-0175">Coiled coil</keyword>
<accession>A0A0P7B1A1</accession>
<feature type="coiled-coil region" evidence="1">
    <location>
        <begin position="1080"/>
        <end position="1114"/>
    </location>
</feature>
<keyword evidence="4" id="KW-1185">Reference proteome</keyword>
<gene>
    <name evidence="3" type="ORF">AK830_g6749</name>
</gene>
<evidence type="ECO:0000256" key="1">
    <source>
        <dbReference type="SAM" id="Coils"/>
    </source>
</evidence>
<proteinExistence type="predicted"/>
<dbReference type="AlphaFoldDB" id="A0A0P7B1A1"/>
<evidence type="ECO:0000256" key="2">
    <source>
        <dbReference type="SAM" id="MobiDB-lite"/>
    </source>
</evidence>
<dbReference type="Proteomes" id="UP000050424">
    <property type="component" value="Unassembled WGS sequence"/>
</dbReference>
<evidence type="ECO:0000313" key="4">
    <source>
        <dbReference type="Proteomes" id="UP000050424"/>
    </source>
</evidence>
<dbReference type="STRING" id="78410.A0A0P7B1A1"/>
<dbReference type="OrthoDB" id="5426877at2759"/>
<protein>
    <recommendedName>
        <fullName evidence="5">Insecticide toxin TcdB middle/N-terminal domain-containing protein</fullName>
    </recommendedName>
</protein>
<sequence length="1141" mass="126975">MTDSLPLGHIECFSIVDRTFNLVVRKEDCDVSYGSSGEKLMGQSLSSLMVVGGHVDLDGDETWWAPSNRLSFLHPQESKSELTCARQSFFTPRAAVDPFGNASHVEMDHHLFLAVQATDALGNTTSAINDYRSMKPRESTDSNDNQTVSAMDVWGETLAVARMGKEAEDVGDSPDSDVSLVGSDVVVRDFLDTPRKSTARTLLGGWGSRTFHCRQMSRVQERTLPPFKLEMRRSQHAFCQGAPNADTGDISVEVTYLDSSGEILQRSFITSWDDDRPDTWTVKDCTVHDADDQVVKTHQAFFASHGLYFPPNEIDSPSSISFIDAFGRNVGLLKPDHSWTKTKLSAWSQSEINEGSTINMEDPREDPDLGFYFHALTSTSFLPTWLQNQNSIGTIQDRIAAEKSMIYAGTSRDSYLNSSGKTIVQVDGAGSPMSRIQMFDFDFNGNLVAATDSLGRVVEMSHYDMPGRRMCISSIDAGEKKTVYDCAGNPVLTCTSQGVSTRTVYDSLRRPTELRIMNEDGDKSREVLWCKTSYGESEEAPEVRNMRGRVSRVLDQSGENSVDSYDFKGHATGETSRPAIEYKSTLDWTRENTLEEKCFHSSTKYDALECNVLSTDALGRQTRRAFDLGGQILRIESKAVGGAWVTHLMSAKYSSDGLPERIQYGNKSTTQYTAQPVEYFRNSTARPAREYWYDTLGRLIRASGREMVSAEDNSCVTNHSGKKRFTPADHRLVNCVESYSYDAADNIKEIHHQLQDKSIPSWSRKYFYEEDIQIQAGKKGNRLSRIVNGCIVDNYGYSGSAGQIGCMTSMPGYSRLEWDSSGKLKSISRQQVSGSDAIPEKTWYVYNRDGVRTRKVTERLGRQSKLKQTLFLQSAEIYTKTGGEKPPLVRYNLSSNLEVDDESRLISYEEYTPFGASVLTSRRSDVEAAAKYRFASYRRDAETGLYACDTEGTSRKDNQKKQTETKTSKEDKKTESKDGKLGCGRRFANEVNSAGWKLTLFLATVQTAAEVSTAAAANYAISLFPTTVKVFLSSWGSYAEQSFVNAVLLTGSAKLWDYVTGNKSDFQKLSDRLDDERGARVAMMTELKGALTRIDALERENAALRNQQTDVVAAIATTGIVTPARPPQKKPIFKKAPISGT</sequence>
<dbReference type="Gene3D" id="2.180.10.10">
    <property type="entry name" value="RHS repeat-associated core"/>
    <property type="match status" value="1"/>
</dbReference>
<evidence type="ECO:0008006" key="5">
    <source>
        <dbReference type="Google" id="ProtNLM"/>
    </source>
</evidence>
<organism evidence="3 4">
    <name type="scientific">Neonectria ditissima</name>
    <dbReference type="NCBI Taxonomy" id="78410"/>
    <lineage>
        <taxon>Eukaryota</taxon>
        <taxon>Fungi</taxon>
        <taxon>Dikarya</taxon>
        <taxon>Ascomycota</taxon>
        <taxon>Pezizomycotina</taxon>
        <taxon>Sordariomycetes</taxon>
        <taxon>Hypocreomycetidae</taxon>
        <taxon>Hypocreales</taxon>
        <taxon>Nectriaceae</taxon>
        <taxon>Neonectria</taxon>
    </lineage>
</organism>
<reference evidence="3 4" key="1">
    <citation type="submission" date="2015-09" db="EMBL/GenBank/DDBJ databases">
        <title>Draft genome of a European isolate of the apple canker pathogen Neonectria ditissima.</title>
        <authorList>
            <person name="Gomez-Cortecero A."/>
            <person name="Harrison R.J."/>
            <person name="Armitage A.D."/>
        </authorList>
    </citation>
    <scope>NUCLEOTIDE SEQUENCE [LARGE SCALE GENOMIC DNA]</scope>
    <source>
        <strain evidence="3 4">R09/05</strain>
    </source>
</reference>
<evidence type="ECO:0000313" key="3">
    <source>
        <dbReference type="EMBL" id="KPM39841.1"/>
    </source>
</evidence>
<dbReference type="EMBL" id="LKCW01000097">
    <property type="protein sequence ID" value="KPM39841.1"/>
    <property type="molecule type" value="Genomic_DNA"/>
</dbReference>